<dbReference type="Pfam" id="PF13847">
    <property type="entry name" value="Methyltransf_31"/>
    <property type="match status" value="1"/>
</dbReference>
<dbReference type="EMBL" id="FMYV01000005">
    <property type="protein sequence ID" value="SDC61937.1"/>
    <property type="molecule type" value="Genomic_DNA"/>
</dbReference>
<evidence type="ECO:0000259" key="1">
    <source>
        <dbReference type="Pfam" id="PF13847"/>
    </source>
</evidence>
<dbReference type="InterPro" id="IPR050210">
    <property type="entry name" value="tRNA_Adenine-N(6)_MTase"/>
</dbReference>
<dbReference type="SUPFAM" id="SSF53335">
    <property type="entry name" value="S-adenosyl-L-methionine-dependent methyltransferases"/>
    <property type="match status" value="1"/>
</dbReference>
<gene>
    <name evidence="3" type="ORF">E4650_08115</name>
    <name evidence="2" type="ORF">SAMN04488588_1469</name>
</gene>
<evidence type="ECO:0000313" key="3">
    <source>
        <dbReference type="EMBL" id="TGG87260.1"/>
    </source>
</evidence>
<reference evidence="3 5" key="2">
    <citation type="submission" date="2019-04" db="EMBL/GenBank/DDBJ databases">
        <title>Draft genome sequence data and analysis of a Fermenting Bacterium, Geotoga petraea strain HO-Geo1, isolated from heavy-oil petroleum reservoir in Russia.</title>
        <authorList>
            <person name="Grouzdev D.S."/>
            <person name="Semenova E.M."/>
            <person name="Sokolova D.S."/>
            <person name="Tourova T.P."/>
            <person name="Poltaraus A.B."/>
            <person name="Nazina T.N."/>
        </authorList>
    </citation>
    <scope>NUCLEOTIDE SEQUENCE [LARGE SCALE GENOMIC DNA]</scope>
    <source>
        <strain evidence="3 5">HO-Geo1</strain>
    </source>
</reference>
<evidence type="ECO:0000313" key="5">
    <source>
        <dbReference type="Proteomes" id="UP000297288"/>
    </source>
</evidence>
<dbReference type="PANTHER" id="PTHR47739">
    <property type="entry name" value="TRNA1(VAL) (ADENINE(37)-N6)-METHYLTRANSFERASE"/>
    <property type="match status" value="1"/>
</dbReference>
<dbReference type="Proteomes" id="UP000297288">
    <property type="component" value="Unassembled WGS sequence"/>
</dbReference>
<dbReference type="InterPro" id="IPR029063">
    <property type="entry name" value="SAM-dependent_MTases_sf"/>
</dbReference>
<keyword evidence="3" id="KW-0808">Transferase</keyword>
<dbReference type="AlphaFoldDB" id="A0A1G6N3E0"/>
<dbReference type="GO" id="GO:0008168">
    <property type="term" value="F:methyltransferase activity"/>
    <property type="evidence" value="ECO:0007669"/>
    <property type="project" value="UniProtKB-KW"/>
</dbReference>
<keyword evidence="4" id="KW-1185">Reference proteome</keyword>
<evidence type="ECO:0000313" key="4">
    <source>
        <dbReference type="Proteomes" id="UP000199322"/>
    </source>
</evidence>
<dbReference type="Proteomes" id="UP000199322">
    <property type="component" value="Unassembled WGS sequence"/>
</dbReference>
<keyword evidence="2" id="KW-0489">Methyltransferase</keyword>
<dbReference type="Gene3D" id="3.40.50.150">
    <property type="entry name" value="Vaccinia Virus protein VP39"/>
    <property type="match status" value="1"/>
</dbReference>
<dbReference type="InterPro" id="IPR025714">
    <property type="entry name" value="Methyltranfer_dom"/>
</dbReference>
<dbReference type="EMBL" id="SRME01000005">
    <property type="protein sequence ID" value="TGG87260.1"/>
    <property type="molecule type" value="Genomic_DNA"/>
</dbReference>
<organism evidence="2 4">
    <name type="scientific">Geotoga petraea</name>
    <dbReference type="NCBI Taxonomy" id="28234"/>
    <lineage>
        <taxon>Bacteria</taxon>
        <taxon>Thermotogati</taxon>
        <taxon>Thermotogota</taxon>
        <taxon>Thermotogae</taxon>
        <taxon>Petrotogales</taxon>
        <taxon>Petrotogaceae</taxon>
        <taxon>Geotoga</taxon>
    </lineage>
</organism>
<dbReference type="OrthoDB" id="47041at2"/>
<reference evidence="2 4" key="1">
    <citation type="submission" date="2016-10" db="EMBL/GenBank/DDBJ databases">
        <authorList>
            <person name="de Groot N.N."/>
        </authorList>
    </citation>
    <scope>NUCLEOTIDE SEQUENCE [LARGE SCALE GENOMIC DNA]</scope>
    <source>
        <strain evidence="2 4">WG14</strain>
    </source>
</reference>
<dbReference type="PANTHER" id="PTHR47739:SF1">
    <property type="entry name" value="TRNA1(VAL) (ADENINE(37)-N6)-METHYLTRANSFERASE"/>
    <property type="match status" value="1"/>
</dbReference>
<feature type="domain" description="Methyltransferase" evidence="1">
    <location>
        <begin position="41"/>
        <end position="121"/>
    </location>
</feature>
<sequence length="223" mass="25690">MIPLISSVENLFRNLILETNSNTHLPNSASVFLANSSLNLIKDKMKILEIGSGIGHVSLVLSKLFKNCHFTGIEIQKELYELSKRNRIINKCENVKFINDNIANISSYFEHESFDLIISNPPHYTSGRESLKNDRKIARTFGEDDIISFVLNSWKMIKNKKTISYVVHNNTFRSFFYHSIKNNLEPYEIIPALGEKSKNIQLINIKVRKNGGKNLNFKRPYII</sequence>
<name>A0A1G6N3E0_9BACT</name>
<dbReference type="STRING" id="28234.SAMN04488588_1469"/>
<accession>A0A1G6N3E0</accession>
<evidence type="ECO:0000313" key="2">
    <source>
        <dbReference type="EMBL" id="SDC61937.1"/>
    </source>
</evidence>
<dbReference type="RefSeq" id="WP_091404235.1">
    <property type="nucleotide sequence ID" value="NZ_LTDH01000005.1"/>
</dbReference>
<dbReference type="GO" id="GO:0032259">
    <property type="term" value="P:methylation"/>
    <property type="evidence" value="ECO:0007669"/>
    <property type="project" value="UniProtKB-KW"/>
</dbReference>
<proteinExistence type="predicted"/>
<dbReference type="CDD" id="cd02440">
    <property type="entry name" value="AdoMet_MTases"/>
    <property type="match status" value="1"/>
</dbReference>
<protein>
    <submittedName>
        <fullName evidence="3">Methyltransferase domain-containing protein</fullName>
    </submittedName>
    <submittedName>
        <fullName evidence="2">tRNA1(Val) A37 N6-methylase TrmN6</fullName>
    </submittedName>
</protein>